<dbReference type="InterPro" id="IPR015422">
    <property type="entry name" value="PyrdxlP-dep_Trfase_small"/>
</dbReference>
<dbReference type="InterPro" id="IPR023010">
    <property type="entry name" value="GcvPA"/>
</dbReference>
<dbReference type="InterPro" id="IPR020581">
    <property type="entry name" value="GDC_P"/>
</dbReference>
<dbReference type="AlphaFoldDB" id="A0A3R9ZX49"/>
<dbReference type="GO" id="GO:0019464">
    <property type="term" value="P:glycine decarboxylation via glycine cleavage system"/>
    <property type="evidence" value="ECO:0007669"/>
    <property type="project" value="UniProtKB-UniRule"/>
</dbReference>
<proteinExistence type="inferred from homology"/>
<keyword evidence="7" id="KW-1185">Reference proteome</keyword>
<evidence type="ECO:0000259" key="5">
    <source>
        <dbReference type="Pfam" id="PF02347"/>
    </source>
</evidence>
<comment type="function">
    <text evidence="1 4">The glycine cleavage system catalyzes the degradation of glycine. The P protein binds the alpha-amino group of glycine through its pyridoxal phosphate cofactor; CO(2) is released and the remaining methylamine moiety is then transferred to the lipoamide cofactor of the H protein.</text>
</comment>
<dbReference type="InterPro" id="IPR049315">
    <property type="entry name" value="GDC-P_N"/>
</dbReference>
<comment type="caution">
    <text evidence="6">The sequence shown here is derived from an EMBL/GenBank/DDBJ whole genome shotgun (WGS) entry which is preliminary data.</text>
</comment>
<dbReference type="InterPro" id="IPR015421">
    <property type="entry name" value="PyrdxlP-dep_Trfase_major"/>
</dbReference>
<sequence>MGLGKYVPATSSEQQEMLKTLGLSSLDDLYVDVPQDLKVTELNIPAKQSELEVRRHLTELADKNTVFSSVFRGAGAYNHYIPSLVKQIAGKEEFMTAYTPYQAEISQGILQSIFEFQTMICELTGMDAANASVYDGASAAGEAVNMVVGRKKNKVLVASTLHPMTIETIKTYAYGSDVEIELIPEVNGRIDQAALTTLLTKEVAGVLVQQPNYYGLMEEATEIGEQVHQNKSQYILSVNPMAAALTKTAREYGADIAIGEGQPLGLPMSFGGPYLGFMATTEKNLRSLPGRIVGETEDVEGNRAYVLTLQAREQHIRREKAKSNICSNQALCALTASIYMTVMGPKGLQDAAYQSYAKAHYLAEQLTEIPGFDRVYPGEFFHEFVTTCPVPAKELTEQLAKHGILGGLELENGLLWCATEMNTKEQMDELIAVIKEVCQ</sequence>
<dbReference type="PANTHER" id="PTHR42806">
    <property type="entry name" value="GLYCINE CLEAVAGE SYSTEM P-PROTEIN"/>
    <property type="match status" value="1"/>
</dbReference>
<dbReference type="Proteomes" id="UP000277864">
    <property type="component" value="Unassembled WGS sequence"/>
</dbReference>
<dbReference type="Pfam" id="PF02347">
    <property type="entry name" value="GDC-P"/>
    <property type="match status" value="1"/>
</dbReference>
<evidence type="ECO:0000256" key="4">
    <source>
        <dbReference type="HAMAP-Rule" id="MF_00712"/>
    </source>
</evidence>
<dbReference type="HAMAP" id="MF_00712">
    <property type="entry name" value="GcvPA"/>
    <property type="match status" value="1"/>
</dbReference>
<dbReference type="CDD" id="cd00613">
    <property type="entry name" value="GDC-P"/>
    <property type="match status" value="1"/>
</dbReference>
<organism evidence="6 7">
    <name type="scientific">Vagococcus humatus</name>
    <dbReference type="NCBI Taxonomy" id="1889241"/>
    <lineage>
        <taxon>Bacteria</taxon>
        <taxon>Bacillati</taxon>
        <taxon>Bacillota</taxon>
        <taxon>Bacilli</taxon>
        <taxon>Lactobacillales</taxon>
        <taxon>Enterococcaceae</taxon>
        <taxon>Vagococcus</taxon>
    </lineage>
</organism>
<dbReference type="Gene3D" id="3.40.640.10">
    <property type="entry name" value="Type I PLP-dependent aspartate aminotransferase-like (Major domain)"/>
    <property type="match status" value="1"/>
</dbReference>
<dbReference type="GO" id="GO:0009116">
    <property type="term" value="P:nucleoside metabolic process"/>
    <property type="evidence" value="ECO:0007669"/>
    <property type="project" value="InterPro"/>
</dbReference>
<dbReference type="EMBL" id="PXZH01000001">
    <property type="protein sequence ID" value="RST89780.1"/>
    <property type="molecule type" value="Genomic_DNA"/>
</dbReference>
<accession>A0A3R9ZX49</accession>
<comment type="catalytic activity">
    <reaction evidence="3 4">
        <text>N(6)-[(R)-lipoyl]-L-lysyl-[glycine-cleavage complex H protein] + glycine + H(+) = N(6)-[(R)-S(8)-aminomethyldihydrolipoyl]-L-lysyl-[glycine-cleavage complex H protein] + CO2</text>
        <dbReference type="Rhea" id="RHEA:24304"/>
        <dbReference type="Rhea" id="RHEA-COMP:10494"/>
        <dbReference type="Rhea" id="RHEA-COMP:10495"/>
        <dbReference type="ChEBI" id="CHEBI:15378"/>
        <dbReference type="ChEBI" id="CHEBI:16526"/>
        <dbReference type="ChEBI" id="CHEBI:57305"/>
        <dbReference type="ChEBI" id="CHEBI:83099"/>
        <dbReference type="ChEBI" id="CHEBI:83143"/>
        <dbReference type="EC" id="1.4.4.2"/>
    </reaction>
</comment>
<dbReference type="Gene3D" id="3.90.1150.10">
    <property type="entry name" value="Aspartate Aminotransferase, domain 1"/>
    <property type="match status" value="1"/>
</dbReference>
<evidence type="ECO:0000256" key="3">
    <source>
        <dbReference type="ARBA" id="ARBA00049026"/>
    </source>
</evidence>
<evidence type="ECO:0000313" key="7">
    <source>
        <dbReference type="Proteomes" id="UP000277864"/>
    </source>
</evidence>
<evidence type="ECO:0000256" key="1">
    <source>
        <dbReference type="ARBA" id="ARBA00003788"/>
    </source>
</evidence>
<reference evidence="6 7" key="1">
    <citation type="submission" date="2018-03" db="EMBL/GenBank/DDBJ databases">
        <authorList>
            <person name="Gulvik C.A."/>
        </authorList>
    </citation>
    <scope>NUCLEOTIDE SEQUENCE [LARGE SCALE GENOMIC DNA]</scope>
    <source>
        <strain evidence="6 7">JCM 31581</strain>
    </source>
</reference>
<dbReference type="PIRSF" id="PIRSF006815">
    <property type="entry name" value="GcvPA"/>
    <property type="match status" value="1"/>
</dbReference>
<comment type="subunit">
    <text evidence="4">The glycine cleavage system is composed of four proteins: P, T, L and H. In this organism, the P 'protein' is a heterodimer of two subunits.</text>
</comment>
<name>A0A3R9ZX49_9ENTE</name>
<evidence type="ECO:0000313" key="6">
    <source>
        <dbReference type="EMBL" id="RST89780.1"/>
    </source>
</evidence>
<keyword evidence="2 4" id="KW-0560">Oxidoreductase</keyword>
<feature type="domain" description="Glycine cleavage system P-protein N-terminal" evidence="5">
    <location>
        <begin position="5"/>
        <end position="433"/>
    </location>
</feature>
<dbReference type="PANTHER" id="PTHR42806:SF1">
    <property type="entry name" value="GLYCINE DEHYDROGENASE (DECARBOXYLATING)"/>
    <property type="match status" value="1"/>
</dbReference>
<gene>
    <name evidence="4" type="primary">gcvPA</name>
    <name evidence="6" type="ORF">C7P63_01500</name>
</gene>
<dbReference type="EC" id="1.4.4.2" evidence="4"/>
<evidence type="ECO:0000256" key="2">
    <source>
        <dbReference type="ARBA" id="ARBA00023002"/>
    </source>
</evidence>
<dbReference type="GO" id="GO:0004375">
    <property type="term" value="F:glycine dehydrogenase (decarboxylating) activity"/>
    <property type="evidence" value="ECO:0007669"/>
    <property type="project" value="UniProtKB-EC"/>
</dbReference>
<dbReference type="SUPFAM" id="SSF53383">
    <property type="entry name" value="PLP-dependent transferases"/>
    <property type="match status" value="1"/>
</dbReference>
<dbReference type="InterPro" id="IPR015424">
    <property type="entry name" value="PyrdxlP-dep_Trfase"/>
</dbReference>
<comment type="similarity">
    <text evidence="4">Belongs to the GcvP family. N-terminal subunit subfamily.</text>
</comment>
<dbReference type="RefSeq" id="WP_125942390.1">
    <property type="nucleotide sequence ID" value="NZ_PXZH01000001.1"/>
</dbReference>
<dbReference type="OrthoDB" id="9771867at2"/>
<dbReference type="NCBIfam" id="NF001696">
    <property type="entry name" value="PRK00451.1"/>
    <property type="match status" value="1"/>
</dbReference>
<protein>
    <recommendedName>
        <fullName evidence="4">Probable glycine dehydrogenase (decarboxylating) subunit 1</fullName>
        <ecNumber evidence="4">1.4.4.2</ecNumber>
    </recommendedName>
    <alternativeName>
        <fullName evidence="4">Glycine cleavage system P-protein subunit 1</fullName>
    </alternativeName>
    <alternativeName>
        <fullName evidence="4">Glycine decarboxylase subunit 1</fullName>
    </alternativeName>
    <alternativeName>
        <fullName evidence="4">Glycine dehydrogenase (aminomethyl-transferring) subunit 1</fullName>
    </alternativeName>
</protein>